<dbReference type="InterPro" id="IPR015919">
    <property type="entry name" value="Cadherin-like_sf"/>
</dbReference>
<protein>
    <recommendedName>
        <fullName evidence="2">Cadherin domain-containing protein</fullName>
    </recommendedName>
</protein>
<evidence type="ECO:0000313" key="1">
    <source>
        <dbReference type="EMBL" id="CEK99520.1"/>
    </source>
</evidence>
<dbReference type="GO" id="GO:0016020">
    <property type="term" value="C:membrane"/>
    <property type="evidence" value="ECO:0007669"/>
    <property type="project" value="InterPro"/>
</dbReference>
<reference evidence="1" key="1">
    <citation type="submission" date="2014-12" db="EMBL/GenBank/DDBJ databases">
        <title>Insight into the proteome of Arion vulgaris.</title>
        <authorList>
            <person name="Aradska J."/>
            <person name="Bulat T."/>
            <person name="Smidak R."/>
            <person name="Sarate P."/>
            <person name="Gangsoo J."/>
            <person name="Sialana F."/>
            <person name="Bilban M."/>
            <person name="Lubec G."/>
        </authorList>
    </citation>
    <scope>NUCLEOTIDE SEQUENCE</scope>
    <source>
        <tissue evidence="1">Skin</tissue>
    </source>
</reference>
<dbReference type="AlphaFoldDB" id="A0A0B7C4Z6"/>
<feature type="non-terminal residue" evidence="1">
    <location>
        <position position="1"/>
    </location>
</feature>
<dbReference type="GO" id="GO:0005509">
    <property type="term" value="F:calcium ion binding"/>
    <property type="evidence" value="ECO:0007669"/>
    <property type="project" value="InterPro"/>
</dbReference>
<name>A0A0B7C4Z6_9EUPU</name>
<organism evidence="1">
    <name type="scientific">Arion vulgaris</name>
    <dbReference type="NCBI Taxonomy" id="1028688"/>
    <lineage>
        <taxon>Eukaryota</taxon>
        <taxon>Metazoa</taxon>
        <taxon>Spiralia</taxon>
        <taxon>Lophotrochozoa</taxon>
        <taxon>Mollusca</taxon>
        <taxon>Gastropoda</taxon>
        <taxon>Heterobranchia</taxon>
        <taxon>Euthyneura</taxon>
        <taxon>Panpulmonata</taxon>
        <taxon>Eupulmonata</taxon>
        <taxon>Stylommatophora</taxon>
        <taxon>Helicina</taxon>
        <taxon>Arionoidea</taxon>
        <taxon>Arionidae</taxon>
        <taxon>Arion</taxon>
    </lineage>
</organism>
<sequence length="70" mass="7763">PRYFLTVIADDISPSDRVNHKPPGTPNTAFVVVQVDVTDKNDNPMTFKQQRYNHTVAETASIGTVIFSVT</sequence>
<accession>A0A0B7C4Z6</accession>
<dbReference type="Gene3D" id="2.60.40.60">
    <property type="entry name" value="Cadherins"/>
    <property type="match status" value="1"/>
</dbReference>
<feature type="non-terminal residue" evidence="1">
    <location>
        <position position="70"/>
    </location>
</feature>
<evidence type="ECO:0008006" key="2">
    <source>
        <dbReference type="Google" id="ProtNLM"/>
    </source>
</evidence>
<proteinExistence type="predicted"/>
<gene>
    <name evidence="1" type="primary">ORF221462</name>
</gene>
<dbReference type="EMBL" id="HACG01052649">
    <property type="protein sequence ID" value="CEK99520.1"/>
    <property type="molecule type" value="Transcribed_RNA"/>
</dbReference>
<dbReference type="SUPFAM" id="SSF49313">
    <property type="entry name" value="Cadherin-like"/>
    <property type="match status" value="1"/>
</dbReference>